<proteinExistence type="inferred from homology"/>
<dbReference type="Gene3D" id="3.10.25.10">
    <property type="entry name" value="Formyl transferase, C-terminal domain"/>
    <property type="match status" value="1"/>
</dbReference>
<dbReference type="EC" id="2.1.2.9" evidence="2"/>
<keyword evidence="10" id="KW-1185">Reference proteome</keyword>
<keyword evidence="5" id="KW-0648">Protein biosynthesis</keyword>
<keyword evidence="4" id="KW-0808">Transferase</keyword>
<dbReference type="InterPro" id="IPR002376">
    <property type="entry name" value="Formyl_transf_N"/>
</dbReference>
<dbReference type="CDD" id="cd08704">
    <property type="entry name" value="Met_tRNA_FMT_C"/>
    <property type="match status" value="1"/>
</dbReference>
<dbReference type="InterPro" id="IPR005794">
    <property type="entry name" value="Fmt"/>
</dbReference>
<keyword evidence="6" id="KW-0732">Signal</keyword>
<dbReference type="InterPro" id="IPR041711">
    <property type="entry name" value="Met-tRNA-FMT_N"/>
</dbReference>
<feature type="signal peptide" evidence="6">
    <location>
        <begin position="1"/>
        <end position="16"/>
    </location>
</feature>
<evidence type="ECO:0000256" key="1">
    <source>
        <dbReference type="ARBA" id="ARBA00010699"/>
    </source>
</evidence>
<evidence type="ECO:0000256" key="2">
    <source>
        <dbReference type="ARBA" id="ARBA00012261"/>
    </source>
</evidence>
<dbReference type="AlphaFoldDB" id="A0AAD7UJY1"/>
<dbReference type="HAMAP" id="MF_00182">
    <property type="entry name" value="Formyl_trans"/>
    <property type="match status" value="1"/>
</dbReference>
<evidence type="ECO:0000313" key="9">
    <source>
        <dbReference type="EMBL" id="KAJ8607479.1"/>
    </source>
</evidence>
<dbReference type="InterPro" id="IPR044135">
    <property type="entry name" value="Met-tRNA-FMT_C"/>
</dbReference>
<evidence type="ECO:0000256" key="3">
    <source>
        <dbReference type="ARBA" id="ARBA00014185"/>
    </source>
</evidence>
<protein>
    <recommendedName>
        <fullName evidence="3">Methionyl-tRNA formyltransferase, mitochondrial</fullName>
        <ecNumber evidence="2">2.1.2.9</ecNumber>
    </recommendedName>
</protein>
<organism evidence="9 10">
    <name type="scientific">Chrysophaeum taylorii</name>
    <dbReference type="NCBI Taxonomy" id="2483200"/>
    <lineage>
        <taxon>Eukaryota</taxon>
        <taxon>Sar</taxon>
        <taxon>Stramenopiles</taxon>
        <taxon>Ochrophyta</taxon>
        <taxon>Pelagophyceae</taxon>
        <taxon>Pelagomonadales</taxon>
        <taxon>Pelagomonadaceae</taxon>
        <taxon>Chrysophaeum</taxon>
    </lineage>
</organism>
<dbReference type="InterPro" id="IPR037022">
    <property type="entry name" value="Formyl_trans_C_sf"/>
</dbReference>
<dbReference type="CDD" id="cd08646">
    <property type="entry name" value="FMT_core_Met-tRNA-FMT_N"/>
    <property type="match status" value="1"/>
</dbReference>
<evidence type="ECO:0000259" key="8">
    <source>
        <dbReference type="Pfam" id="PF02911"/>
    </source>
</evidence>
<dbReference type="NCBIfam" id="TIGR00460">
    <property type="entry name" value="fmt"/>
    <property type="match status" value="1"/>
</dbReference>
<dbReference type="Pfam" id="PF00551">
    <property type="entry name" value="Formyl_trans_N"/>
    <property type="match status" value="1"/>
</dbReference>
<dbReference type="InterPro" id="IPR036477">
    <property type="entry name" value="Formyl_transf_N_sf"/>
</dbReference>
<evidence type="ECO:0000313" key="10">
    <source>
        <dbReference type="Proteomes" id="UP001230188"/>
    </source>
</evidence>
<feature type="domain" description="Formyl transferase C-terminal" evidence="8">
    <location>
        <begin position="247"/>
        <end position="333"/>
    </location>
</feature>
<dbReference type="Proteomes" id="UP001230188">
    <property type="component" value="Unassembled WGS sequence"/>
</dbReference>
<dbReference type="InterPro" id="IPR011034">
    <property type="entry name" value="Formyl_transferase-like_C_sf"/>
</dbReference>
<evidence type="ECO:0000259" key="7">
    <source>
        <dbReference type="Pfam" id="PF00551"/>
    </source>
</evidence>
<dbReference type="PANTHER" id="PTHR11138:SF5">
    <property type="entry name" value="METHIONYL-TRNA FORMYLTRANSFERASE, MITOCHONDRIAL"/>
    <property type="match status" value="1"/>
</dbReference>
<accession>A0AAD7UJY1</accession>
<evidence type="ECO:0000256" key="6">
    <source>
        <dbReference type="SAM" id="SignalP"/>
    </source>
</evidence>
<dbReference type="PANTHER" id="PTHR11138">
    <property type="entry name" value="METHIONYL-TRNA FORMYLTRANSFERASE"/>
    <property type="match status" value="1"/>
</dbReference>
<dbReference type="Pfam" id="PF02911">
    <property type="entry name" value="Formyl_trans_C"/>
    <property type="match status" value="1"/>
</dbReference>
<comment type="similarity">
    <text evidence="1">Belongs to the Fmt family.</text>
</comment>
<gene>
    <name evidence="9" type="ORF">CTAYLR_009425</name>
</gene>
<reference evidence="9" key="1">
    <citation type="submission" date="2023-01" db="EMBL/GenBank/DDBJ databases">
        <title>Metagenome sequencing of chrysophaentin producing Chrysophaeum taylorii.</title>
        <authorList>
            <person name="Davison J."/>
            <person name="Bewley C."/>
        </authorList>
    </citation>
    <scope>NUCLEOTIDE SEQUENCE</scope>
    <source>
        <strain evidence="9">NIES-1699</strain>
    </source>
</reference>
<evidence type="ECO:0000256" key="5">
    <source>
        <dbReference type="ARBA" id="ARBA00022917"/>
    </source>
</evidence>
<dbReference type="Gene3D" id="3.40.50.170">
    <property type="entry name" value="Formyl transferase, N-terminal domain"/>
    <property type="match status" value="1"/>
</dbReference>
<dbReference type="SUPFAM" id="SSF53328">
    <property type="entry name" value="Formyltransferase"/>
    <property type="match status" value="1"/>
</dbReference>
<feature type="chain" id="PRO_5041965788" description="Methionyl-tRNA formyltransferase, mitochondrial" evidence="6">
    <location>
        <begin position="17"/>
        <end position="419"/>
    </location>
</feature>
<name>A0AAD7UJY1_9STRA</name>
<dbReference type="GO" id="GO:0004479">
    <property type="term" value="F:methionyl-tRNA formyltransferase activity"/>
    <property type="evidence" value="ECO:0007669"/>
    <property type="project" value="UniProtKB-EC"/>
</dbReference>
<dbReference type="SUPFAM" id="SSF50486">
    <property type="entry name" value="FMT C-terminal domain-like"/>
    <property type="match status" value="1"/>
</dbReference>
<dbReference type="EMBL" id="JAQMWT010000216">
    <property type="protein sequence ID" value="KAJ8607479.1"/>
    <property type="molecule type" value="Genomic_DNA"/>
</dbReference>
<dbReference type="InterPro" id="IPR005793">
    <property type="entry name" value="Formyl_trans_C"/>
</dbReference>
<feature type="domain" description="Formyl transferase N-terminal" evidence="7">
    <location>
        <begin position="22"/>
        <end position="186"/>
    </location>
</feature>
<sequence length="419" mass="45029">MRRLLMLLLVQRRGAAALARHRVVFLGSPKVAASTLDALLGVETVDVVAAVSQPPAKKGRKKVLQPSEVHALAEARQLPILTPVKASDPAFLDALRSLQPDLCVTAAFGQFLPAKFLEIPKFGTWNIHPSLLPKYRGAAPLQRSLEAGDEVVGVTVLETVLKMDAGPVVARARRPVRDDDEADALLTELFLTGLDLLVDQLPNLWDGTVDYVEQDDDLATSAPKIDATEARLDLSSSSCIPDARSIAKRAADKVRAFAPWPGTWLAVKAPDGDVLRLKVLRARVAGTDALNSHPHIAGDAIRVPCADGSCLDLLTVQPPGKKPMDARAFWNGLRQRLGREFHRPAALMATICINPRYGQCGGVDDDNDGNPWSDDHDACCSDGFECTYSSQHCSQCLPTSFGSSTSGCASDDDDCDGTI</sequence>
<dbReference type="GO" id="GO:0005739">
    <property type="term" value="C:mitochondrion"/>
    <property type="evidence" value="ECO:0007669"/>
    <property type="project" value="TreeGrafter"/>
</dbReference>
<evidence type="ECO:0000256" key="4">
    <source>
        <dbReference type="ARBA" id="ARBA00022679"/>
    </source>
</evidence>
<comment type="caution">
    <text evidence="9">The sequence shown here is derived from an EMBL/GenBank/DDBJ whole genome shotgun (WGS) entry which is preliminary data.</text>
</comment>